<dbReference type="AlphaFoldDB" id="A0A1H6QXD7"/>
<dbReference type="Proteomes" id="UP000183077">
    <property type="component" value="Unassembled WGS sequence"/>
</dbReference>
<keyword evidence="1" id="KW-0732">Signal</keyword>
<dbReference type="RefSeq" id="WP_143061397.1">
    <property type="nucleotide sequence ID" value="NZ_FNYS01000001.1"/>
</dbReference>
<gene>
    <name evidence="2" type="ORF">SAMN04488018_10178</name>
</gene>
<feature type="signal peptide" evidence="1">
    <location>
        <begin position="1"/>
        <end position="18"/>
    </location>
</feature>
<accession>A0A1H6QXD7</accession>
<evidence type="ECO:0000313" key="2">
    <source>
        <dbReference type="EMBL" id="SEI48203.1"/>
    </source>
</evidence>
<evidence type="ECO:0000256" key="1">
    <source>
        <dbReference type="SAM" id="SignalP"/>
    </source>
</evidence>
<evidence type="ECO:0008006" key="4">
    <source>
        <dbReference type="Google" id="ProtNLM"/>
    </source>
</evidence>
<evidence type="ECO:0000313" key="3">
    <source>
        <dbReference type="Proteomes" id="UP000183077"/>
    </source>
</evidence>
<protein>
    <recommendedName>
        <fullName evidence="4">YD repeat-containing protein</fullName>
    </recommendedName>
</protein>
<name>A0A1H6QXD7_9FLAO</name>
<dbReference type="EMBL" id="FNYS01000001">
    <property type="protein sequence ID" value="SEI48203.1"/>
    <property type="molecule type" value="Genomic_DNA"/>
</dbReference>
<dbReference type="GeneID" id="82255313"/>
<organism evidence="2 3">
    <name type="scientific">Myroides marinus</name>
    <dbReference type="NCBI Taxonomy" id="703342"/>
    <lineage>
        <taxon>Bacteria</taxon>
        <taxon>Pseudomonadati</taxon>
        <taxon>Bacteroidota</taxon>
        <taxon>Flavobacteriia</taxon>
        <taxon>Flavobacteriales</taxon>
        <taxon>Flavobacteriaceae</taxon>
        <taxon>Myroides</taxon>
    </lineage>
</organism>
<proteinExistence type="predicted"/>
<reference evidence="2 3" key="1">
    <citation type="submission" date="2016-10" db="EMBL/GenBank/DDBJ databases">
        <authorList>
            <person name="de Groot N.N."/>
        </authorList>
    </citation>
    <scope>NUCLEOTIDE SEQUENCE [LARGE SCALE GENOMIC DNA]</scope>
    <source>
        <strain evidence="2 3">DSM 23048</strain>
    </source>
</reference>
<feature type="chain" id="PRO_5010367706" description="YD repeat-containing protein" evidence="1">
    <location>
        <begin position="19"/>
        <end position="233"/>
    </location>
</feature>
<sequence>MKKLLLLLFITMSFLVQGQVPTDWQVDGLKGKVKKRTMVRTWTDGAIKKEEVLYNAEGVKTKTLLYDTDGNGSSLICEYQNIYREYNDNKRYIISLPCEEEDNEYTMSNRTFDREYWTADRQQVFIYGFLGNDSYSRSTYDEEYRLINKENYTKFSSGEEESVDVSNIFYTYNEGGELIRLDYSSKSDNEEEKSYYLYEIQKRDKRDNIIRRIVQDKEKKNRVTEEFIYEYYE</sequence>